<proteinExistence type="predicted"/>
<accession>A0A239J218</accession>
<name>A0A239J218_9NOCA</name>
<dbReference type="RefSeq" id="WP_089247371.1">
    <property type="nucleotide sequence ID" value="NZ_FZOW01000008.1"/>
</dbReference>
<sequence>MQPDTSGFITRAAALEAGYTDNELARMCRDGLLHKVAPGLFVPAETFTPLDERGRHVVRAHALTRRHKSGVVSHQSAAAVHGLDLWDTDLTRVHLTVPRATGGSRKTDRHIHCRHNIQAIQVKGIPTSSPADTVVDCARTLDLDHAVVIGDSALRKTSLIKPQLVDRLDGAAGMTGIDAAKRAVDLMDGLSESPGESLSRLRFLQHGIPMPVLQHSFPEFRVRVDFYWPKYRIIGEFDGMTKYKGSGAAYAEEKDREDALRSRGFLFIRWRWPHLATFHRVVEMFRRAVETASRR</sequence>
<dbReference type="AlphaFoldDB" id="A0A239J218"/>
<evidence type="ECO:0000313" key="2">
    <source>
        <dbReference type="Proteomes" id="UP000198327"/>
    </source>
</evidence>
<evidence type="ECO:0000313" key="1">
    <source>
        <dbReference type="EMBL" id="SNS99849.1"/>
    </source>
</evidence>
<gene>
    <name evidence="1" type="ORF">SAMN05421642_10811</name>
</gene>
<dbReference type="EMBL" id="FZOW01000008">
    <property type="protein sequence ID" value="SNS99849.1"/>
    <property type="molecule type" value="Genomic_DNA"/>
</dbReference>
<reference evidence="2" key="1">
    <citation type="submission" date="2017-06" db="EMBL/GenBank/DDBJ databases">
        <authorList>
            <person name="Varghese N."/>
            <person name="Submissions S."/>
        </authorList>
    </citation>
    <scope>NUCLEOTIDE SEQUENCE [LARGE SCALE GENOMIC DNA]</scope>
    <source>
        <strain evidence="2">JCM 23211</strain>
    </source>
</reference>
<organism evidence="1 2">
    <name type="scientific">Rhodococcoides kyotonense</name>
    <dbReference type="NCBI Taxonomy" id="398843"/>
    <lineage>
        <taxon>Bacteria</taxon>
        <taxon>Bacillati</taxon>
        <taxon>Actinomycetota</taxon>
        <taxon>Actinomycetes</taxon>
        <taxon>Mycobacteriales</taxon>
        <taxon>Nocardiaceae</taxon>
        <taxon>Rhodococcoides</taxon>
    </lineage>
</organism>
<protein>
    <submittedName>
        <fullName evidence="1">Transcriptional regulator, AbiEi antitoxin, Type IV TA system</fullName>
    </submittedName>
</protein>
<dbReference type="OrthoDB" id="5517693at2"/>
<dbReference type="Proteomes" id="UP000198327">
    <property type="component" value="Unassembled WGS sequence"/>
</dbReference>
<keyword evidence="2" id="KW-1185">Reference proteome</keyword>